<dbReference type="AlphaFoldDB" id="A0A840GAN1"/>
<evidence type="ECO:0000313" key="2">
    <source>
        <dbReference type="EMBL" id="MBB4248531.1"/>
    </source>
</evidence>
<keyword evidence="3" id="KW-1185">Reference proteome</keyword>
<reference evidence="2 3" key="1">
    <citation type="submission" date="2020-08" db="EMBL/GenBank/DDBJ databases">
        <title>Genome sequencing of Purple Non-Sulfur Bacteria from various extreme environments.</title>
        <authorList>
            <person name="Mayer M."/>
        </authorList>
    </citation>
    <scope>NUCLEOTIDE SEQUENCE [LARGE SCALE GENOMIC DNA]</scope>
    <source>
        <strain evidence="2 3">2761</strain>
    </source>
</reference>
<comment type="caution">
    <text evidence="2">The sequence shown here is derived from an EMBL/GenBank/DDBJ whole genome shotgun (WGS) entry which is preliminary data.</text>
</comment>
<dbReference type="SUPFAM" id="SSF159127">
    <property type="entry name" value="HupF/HypC-like"/>
    <property type="match status" value="1"/>
</dbReference>
<evidence type="ECO:0000313" key="3">
    <source>
        <dbReference type="Proteomes" id="UP000587070"/>
    </source>
</evidence>
<organism evidence="2 3">
    <name type="scientific">Rhodocyclus tenuis</name>
    <name type="common">Rhodospirillum tenue</name>
    <dbReference type="NCBI Taxonomy" id="1066"/>
    <lineage>
        <taxon>Bacteria</taxon>
        <taxon>Pseudomonadati</taxon>
        <taxon>Pseudomonadota</taxon>
        <taxon>Betaproteobacteria</taxon>
        <taxon>Rhodocyclales</taxon>
        <taxon>Rhodocyclaceae</taxon>
        <taxon>Rhodocyclus</taxon>
    </lineage>
</organism>
<dbReference type="InterPro" id="IPR001109">
    <property type="entry name" value="Hydrogenase_HupF/HypC"/>
</dbReference>
<dbReference type="Pfam" id="PF01455">
    <property type="entry name" value="HupF_HypC"/>
    <property type="match status" value="1"/>
</dbReference>
<comment type="similarity">
    <text evidence="1">Belongs to the HupF/HypC family.</text>
</comment>
<dbReference type="NCBIfam" id="TIGR00074">
    <property type="entry name" value="hypC_hupF"/>
    <property type="match status" value="1"/>
</dbReference>
<accession>A0A840GAN1</accession>
<dbReference type="PRINTS" id="PR00445">
    <property type="entry name" value="HUPFHYPC"/>
</dbReference>
<dbReference type="Gene3D" id="2.30.30.140">
    <property type="match status" value="1"/>
</dbReference>
<gene>
    <name evidence="2" type="ORF">GGD90_002923</name>
</gene>
<proteinExistence type="inferred from homology"/>
<evidence type="ECO:0000256" key="1">
    <source>
        <dbReference type="ARBA" id="ARBA00006018"/>
    </source>
</evidence>
<name>A0A840GAN1_RHOTE</name>
<dbReference type="EMBL" id="JACIGE010000011">
    <property type="protein sequence ID" value="MBB4248531.1"/>
    <property type="molecule type" value="Genomic_DNA"/>
</dbReference>
<protein>
    <submittedName>
        <fullName evidence="2">Hydrogenase expression/formation protein HypC</fullName>
    </submittedName>
</protein>
<dbReference type="Proteomes" id="UP000587070">
    <property type="component" value="Unassembled WGS sequence"/>
</dbReference>
<sequence>MRVVAESGQWAWCEGRGERQRLDMRLIGMQPPGTWVLAFLGTAREVLDATQAMHIGAALDALDASLRGEVPDIDLLFADLVGREPQLPAHLRPASRSE</sequence>